<evidence type="ECO:0000256" key="1">
    <source>
        <dbReference type="SAM" id="MobiDB-lite"/>
    </source>
</evidence>
<proteinExistence type="predicted"/>
<organism evidence="2 3">
    <name type="scientific">Liquidambar formosana</name>
    <name type="common">Formosan gum</name>
    <dbReference type="NCBI Taxonomy" id="63359"/>
    <lineage>
        <taxon>Eukaryota</taxon>
        <taxon>Viridiplantae</taxon>
        <taxon>Streptophyta</taxon>
        <taxon>Embryophyta</taxon>
        <taxon>Tracheophyta</taxon>
        <taxon>Spermatophyta</taxon>
        <taxon>Magnoliopsida</taxon>
        <taxon>eudicotyledons</taxon>
        <taxon>Gunneridae</taxon>
        <taxon>Pentapetalae</taxon>
        <taxon>Saxifragales</taxon>
        <taxon>Altingiaceae</taxon>
        <taxon>Liquidambar</taxon>
    </lineage>
</organism>
<protein>
    <submittedName>
        <fullName evidence="2">Uncharacterized protein</fullName>
    </submittedName>
</protein>
<gene>
    <name evidence="2" type="ORF">L1049_020173</name>
</gene>
<feature type="compositionally biased region" description="Low complexity" evidence="1">
    <location>
        <begin position="37"/>
        <end position="46"/>
    </location>
</feature>
<feature type="region of interest" description="Disordered" evidence="1">
    <location>
        <begin position="37"/>
        <end position="89"/>
    </location>
</feature>
<sequence>MESLQISRIVPFKSPLNLAETTIRQVGILPLWRQRSRTGSLSLRRSVSGRKEGGFSSSQDGSSAVEDEKEGLLLGAERDGSGSVIGFHLIPQSERKKMTYSTADREITDSH</sequence>
<evidence type="ECO:0000313" key="3">
    <source>
        <dbReference type="Proteomes" id="UP001415857"/>
    </source>
</evidence>
<name>A0AAP0X5T4_LIQFO</name>
<dbReference type="EMBL" id="JBBPBK010000001">
    <property type="protein sequence ID" value="KAK9292211.1"/>
    <property type="molecule type" value="Genomic_DNA"/>
</dbReference>
<reference evidence="2 3" key="1">
    <citation type="journal article" date="2024" name="Plant J.">
        <title>Genome sequences and population genomics reveal climatic adaptation and genomic divergence between two closely related sweetgum species.</title>
        <authorList>
            <person name="Xu W.Q."/>
            <person name="Ren C.Q."/>
            <person name="Zhang X.Y."/>
            <person name="Comes H.P."/>
            <person name="Liu X.H."/>
            <person name="Li Y.G."/>
            <person name="Kettle C.J."/>
            <person name="Jalonen R."/>
            <person name="Gaisberger H."/>
            <person name="Ma Y.Z."/>
            <person name="Qiu Y.X."/>
        </authorList>
    </citation>
    <scope>NUCLEOTIDE SEQUENCE [LARGE SCALE GENOMIC DNA]</scope>
    <source>
        <strain evidence="2">Hangzhou</strain>
    </source>
</reference>
<accession>A0AAP0X5T4</accession>
<comment type="caution">
    <text evidence="2">The sequence shown here is derived from an EMBL/GenBank/DDBJ whole genome shotgun (WGS) entry which is preliminary data.</text>
</comment>
<evidence type="ECO:0000313" key="2">
    <source>
        <dbReference type="EMBL" id="KAK9292211.1"/>
    </source>
</evidence>
<keyword evidence="3" id="KW-1185">Reference proteome</keyword>
<dbReference type="AlphaFoldDB" id="A0AAP0X5T4"/>
<dbReference type="Proteomes" id="UP001415857">
    <property type="component" value="Unassembled WGS sequence"/>
</dbReference>